<evidence type="ECO:0000313" key="4">
    <source>
        <dbReference type="Proteomes" id="UP001517247"/>
    </source>
</evidence>
<feature type="domain" description="DUF4178" evidence="2">
    <location>
        <begin position="69"/>
        <end position="206"/>
    </location>
</feature>
<evidence type="ECO:0000256" key="1">
    <source>
        <dbReference type="SAM" id="Phobius"/>
    </source>
</evidence>
<proteinExistence type="predicted"/>
<accession>A0ABW9J7N2</accession>
<feature type="transmembrane region" description="Helical" evidence="1">
    <location>
        <begin position="241"/>
        <end position="262"/>
    </location>
</feature>
<keyword evidence="1" id="KW-1133">Transmembrane helix</keyword>
<keyword evidence="1" id="KW-0472">Membrane</keyword>
<protein>
    <submittedName>
        <fullName evidence="3">DUF4178 domain-containing protein</fullName>
    </submittedName>
</protein>
<reference evidence="3 4" key="1">
    <citation type="submission" date="2024-12" db="EMBL/GenBank/DDBJ databases">
        <authorList>
            <person name="Hu S."/>
        </authorList>
    </citation>
    <scope>NUCLEOTIDE SEQUENCE [LARGE SCALE GENOMIC DNA]</scope>
    <source>
        <strain evidence="3 4">THG-T11</strain>
    </source>
</reference>
<comment type="caution">
    <text evidence="3">The sequence shown here is derived from an EMBL/GenBank/DDBJ whole genome shotgun (WGS) entry which is preliminary data.</text>
</comment>
<dbReference type="EMBL" id="SSHJ02000007">
    <property type="protein sequence ID" value="MFN0256547.1"/>
    <property type="molecule type" value="Genomic_DNA"/>
</dbReference>
<evidence type="ECO:0000259" key="2">
    <source>
        <dbReference type="Pfam" id="PF13785"/>
    </source>
</evidence>
<keyword evidence="1" id="KW-0812">Transmembrane</keyword>
<dbReference type="Pfam" id="PF13785">
    <property type="entry name" value="DUF4178"/>
    <property type="match status" value="1"/>
</dbReference>
<gene>
    <name evidence="3" type="ORF">E6A44_013245</name>
</gene>
<keyword evidence="4" id="KW-1185">Reference proteome</keyword>
<feature type="transmembrane region" description="Helical" evidence="1">
    <location>
        <begin position="394"/>
        <end position="414"/>
    </location>
</feature>
<evidence type="ECO:0000313" key="3">
    <source>
        <dbReference type="EMBL" id="MFN0256547.1"/>
    </source>
</evidence>
<dbReference type="Proteomes" id="UP001517247">
    <property type="component" value="Unassembled WGS sequence"/>
</dbReference>
<dbReference type="RefSeq" id="WP_138723645.1">
    <property type="nucleotide sequence ID" value="NZ_SSHJ02000007.1"/>
</dbReference>
<organism evidence="3 4">
    <name type="scientific">Pedobacter ureilyticus</name>
    <dbReference type="NCBI Taxonomy" id="1393051"/>
    <lineage>
        <taxon>Bacteria</taxon>
        <taxon>Pseudomonadati</taxon>
        <taxon>Bacteroidota</taxon>
        <taxon>Sphingobacteriia</taxon>
        <taxon>Sphingobacteriales</taxon>
        <taxon>Sphingobacteriaceae</taxon>
        <taxon>Pedobacter</taxon>
    </lineage>
</organism>
<dbReference type="InterPro" id="IPR025235">
    <property type="entry name" value="DUF4178"/>
</dbReference>
<name>A0ABW9J7N2_9SPHI</name>
<sequence length="434" mass="50071">MTKLSLSSFPANTYVTCKQCAKEINIYHLADCDFIVCPACRAYLEHTAGTEFQLKRTLNKLEFVPVITIGSIGIIDDEEFKVIAYIEKREKDTSYKWREYILFNYAIGYATLSEFDGHWSIIKGKEFFPDLVDIKDGHSSNIRYLNSDFQLFNKYTPQTIAALGEFGEDILVSKINAVEFVSSPYMLVKEKQGQKFEYYFGEYIEPKKIATAFNIDINTFPNRIGIGAIQPSKYLDRWNSLFTITGLAIIGVLLIHLLMGYLKPEKELFYESFQLIHSEVNGNNTIKSFASPSFDITDNSSNLEFFISSAVNDNWLEASMVLVNEQDNRTWEVSKGFEYYSGYEDGESWSEGDRYAEIMLSNIPKGKYHINIYPYSGDPNRDTLLVKVTANASMWRNTLLTCLALCLYPAYCWYRMRNFEKKRWDNSNYSPFVS</sequence>